<accession>C5MBL1</accession>
<evidence type="ECO:0000313" key="2">
    <source>
        <dbReference type="Proteomes" id="UP000002037"/>
    </source>
</evidence>
<dbReference type="PANTHER" id="PTHR28180">
    <property type="entry name" value="CONSERVED MITOCHONDRIAL PROTEIN-RELATED"/>
    <property type="match status" value="1"/>
</dbReference>
<gene>
    <name evidence="1" type="ORF">CTRG_03453</name>
</gene>
<proteinExistence type="predicted"/>
<dbReference type="InterPro" id="IPR052999">
    <property type="entry name" value="PTS1_Protein"/>
</dbReference>
<dbReference type="RefSeq" id="XP_002549156.1">
    <property type="nucleotide sequence ID" value="XM_002549110.1"/>
</dbReference>
<dbReference type="Proteomes" id="UP000002037">
    <property type="component" value="Unassembled WGS sequence"/>
</dbReference>
<dbReference type="Gene3D" id="1.20.1290.10">
    <property type="entry name" value="AhpD-like"/>
    <property type="match status" value="1"/>
</dbReference>
<dbReference type="HOGENOM" id="CLU_065389_3_0_1"/>
<evidence type="ECO:0000313" key="1">
    <source>
        <dbReference type="EMBL" id="EER33028.1"/>
    </source>
</evidence>
<dbReference type="OrthoDB" id="5537330at2759"/>
<dbReference type="VEuPathDB" id="FungiDB:CTRG_03453"/>
<organism evidence="1 2">
    <name type="scientific">Candida tropicalis (strain ATCC MYA-3404 / T1)</name>
    <name type="common">Yeast</name>
    <dbReference type="NCBI Taxonomy" id="294747"/>
    <lineage>
        <taxon>Eukaryota</taxon>
        <taxon>Fungi</taxon>
        <taxon>Dikarya</taxon>
        <taxon>Ascomycota</taxon>
        <taxon>Saccharomycotina</taxon>
        <taxon>Pichiomycetes</taxon>
        <taxon>Debaryomycetaceae</taxon>
        <taxon>Candida/Lodderomyces clade</taxon>
        <taxon>Candida</taxon>
    </lineage>
</organism>
<dbReference type="KEGG" id="ctp:CTRG_03453"/>
<dbReference type="STRING" id="294747.C5MBL1"/>
<reference evidence="1 2" key="1">
    <citation type="journal article" date="2009" name="Nature">
        <title>Evolution of pathogenicity and sexual reproduction in eight Candida genomes.</title>
        <authorList>
            <person name="Butler G."/>
            <person name="Rasmussen M.D."/>
            <person name="Lin M.F."/>
            <person name="Santos M.A."/>
            <person name="Sakthikumar S."/>
            <person name="Munro C.A."/>
            <person name="Rheinbay E."/>
            <person name="Grabherr M."/>
            <person name="Forche A."/>
            <person name="Reedy J.L."/>
            <person name="Agrafioti I."/>
            <person name="Arnaud M.B."/>
            <person name="Bates S."/>
            <person name="Brown A.J."/>
            <person name="Brunke S."/>
            <person name="Costanzo M.C."/>
            <person name="Fitzpatrick D.A."/>
            <person name="de Groot P.W."/>
            <person name="Harris D."/>
            <person name="Hoyer L.L."/>
            <person name="Hube B."/>
            <person name="Klis F.M."/>
            <person name="Kodira C."/>
            <person name="Lennard N."/>
            <person name="Logue M.E."/>
            <person name="Martin R."/>
            <person name="Neiman A.M."/>
            <person name="Nikolaou E."/>
            <person name="Quail M.A."/>
            <person name="Quinn J."/>
            <person name="Santos M.C."/>
            <person name="Schmitzberger F.F."/>
            <person name="Sherlock G."/>
            <person name="Shah P."/>
            <person name="Silverstein K.A."/>
            <person name="Skrzypek M.S."/>
            <person name="Soll D."/>
            <person name="Staggs R."/>
            <person name="Stansfield I."/>
            <person name="Stumpf M.P."/>
            <person name="Sudbery P.E."/>
            <person name="Srikantha T."/>
            <person name="Zeng Q."/>
            <person name="Berman J."/>
            <person name="Berriman M."/>
            <person name="Heitman J."/>
            <person name="Gow N.A."/>
            <person name="Lorenz M.C."/>
            <person name="Birren B.W."/>
            <person name="Kellis M."/>
            <person name="Cuomo C.A."/>
        </authorList>
    </citation>
    <scope>NUCLEOTIDE SEQUENCE [LARGE SCALE GENOMIC DNA]</scope>
    <source>
        <strain evidence="2">ATCC MYA-3404 / T1</strain>
    </source>
</reference>
<dbReference type="GeneID" id="8297977"/>
<dbReference type="PANTHER" id="PTHR28180:SF2">
    <property type="entry name" value="PEROXISOMAL PROTEIN 2"/>
    <property type="match status" value="1"/>
</dbReference>
<name>C5MBL1_CANTT</name>
<dbReference type="AlphaFoldDB" id="C5MBL1"/>
<dbReference type="SUPFAM" id="SSF69118">
    <property type="entry name" value="AhpD-like"/>
    <property type="match status" value="1"/>
</dbReference>
<protein>
    <submittedName>
        <fullName evidence="1">Uncharacterized protein</fullName>
    </submittedName>
</protein>
<keyword evidence="2" id="KW-1185">Reference proteome</keyword>
<dbReference type="EMBL" id="GG692398">
    <property type="protein sequence ID" value="EER33028.1"/>
    <property type="molecule type" value="Genomic_DNA"/>
</dbReference>
<sequence length="308" mass="35837">MTDIDTDIDIDIITPEILYDLAYGYSDFKDTWYLYIISNLTELNLPEEIPKIVHFVLIQQLYEFDKDLEKYLIIKIAKDCIISSKKYSELFKNGNGEEELPDLEIPNITQGLKYHTEKEIIKKQMEIIDLIREMLLKISMFVGMPKSINSFMILISNIPKNLFSLGYKRNAITKEDSNGIDTINGKISQDSIHINSIMNDLFKGSEYFKDFYGDENSNDMRKNLISISSDLWYFINNHLYSSLLSFNDILDYKQTSLILISCIIPQDIPNSHIIEQYYQSAINFGSTIEELDNLKQLVSNFNQFIKSQ</sequence>
<dbReference type="eggNOG" id="ENOG502RCP9">
    <property type="taxonomic scope" value="Eukaryota"/>
</dbReference>
<dbReference type="InterPro" id="IPR029032">
    <property type="entry name" value="AhpD-like"/>
</dbReference>